<keyword evidence="5" id="KW-0812">Transmembrane</keyword>
<accession>A0A0H3K5H5</accession>
<evidence type="ECO:0000256" key="3">
    <source>
        <dbReference type="ARBA" id="ARBA00022960"/>
    </source>
</evidence>
<dbReference type="GO" id="GO:0008360">
    <property type="term" value="P:regulation of cell shape"/>
    <property type="evidence" value="ECO:0007669"/>
    <property type="project" value="UniProtKB-KW"/>
</dbReference>
<dbReference type="InterPro" id="IPR055342">
    <property type="entry name" value="MreC_beta-barrel_core"/>
</dbReference>
<dbReference type="Gene3D" id="2.40.10.350">
    <property type="entry name" value="Rod shape-determining protein MreC, domain 2"/>
    <property type="match status" value="1"/>
</dbReference>
<name>A0A0H3K5H5_SYNP6</name>
<dbReference type="KEGG" id="syc:syc1213_d"/>
<dbReference type="RefSeq" id="WP_011243525.1">
    <property type="nucleotide sequence ID" value="NC_006576.1"/>
</dbReference>
<keyword evidence="5" id="KW-0472">Membrane</keyword>
<dbReference type="eggNOG" id="COG1792">
    <property type="taxonomic scope" value="Bacteria"/>
</dbReference>
<dbReference type="Pfam" id="PF04085">
    <property type="entry name" value="MreC"/>
    <property type="match status" value="1"/>
</dbReference>
<keyword evidence="5" id="KW-1133">Transmembrane helix</keyword>
<dbReference type="AlphaFoldDB" id="A0A0H3K5H5"/>
<sequence length="249" mass="26618">MADVLRWFNRFGLRVAIAGGLIGAAWILRQTQGSLLVEVYALLTHPFYPGPTQQEWVKTATVAGLEQALLEAEAENRVLRQQLALKPKQPAGAILAPIIGRSVDSWWQQVTLGRGSRDGVQVGDSVSGPGGLVGRIVSVSLNTSRVLLITDPSSGVGVMISRSRSQGYIRGQGTNQVTVRFFDRDPVVRPGDVAVTSSASTLFPAGLPVGVVQKIDLQATPAPEAILQLSAPIGQLEWLTIQRSVPSRP</sequence>
<evidence type="ECO:0000256" key="1">
    <source>
        <dbReference type="ARBA" id="ARBA00009369"/>
    </source>
</evidence>
<evidence type="ECO:0000256" key="4">
    <source>
        <dbReference type="ARBA" id="ARBA00032089"/>
    </source>
</evidence>
<keyword evidence="3" id="KW-0133">Cell shape</keyword>
<proteinExistence type="inferred from homology"/>
<dbReference type="InterPro" id="IPR007221">
    <property type="entry name" value="MreC"/>
</dbReference>
<evidence type="ECO:0000256" key="5">
    <source>
        <dbReference type="SAM" id="Phobius"/>
    </source>
</evidence>
<dbReference type="Proteomes" id="UP000001175">
    <property type="component" value="Chromosome"/>
</dbReference>
<evidence type="ECO:0000256" key="2">
    <source>
        <dbReference type="ARBA" id="ARBA00013855"/>
    </source>
</evidence>
<dbReference type="EMBL" id="AP008231">
    <property type="protein sequence ID" value="BAD79403.1"/>
    <property type="molecule type" value="Genomic_DNA"/>
</dbReference>
<dbReference type="PANTHER" id="PTHR34138">
    <property type="entry name" value="CELL SHAPE-DETERMINING PROTEIN MREC"/>
    <property type="match status" value="1"/>
</dbReference>
<feature type="domain" description="Rod shape-determining protein MreC beta-barrel core" evidence="6">
    <location>
        <begin position="98"/>
        <end position="241"/>
    </location>
</feature>
<dbReference type="Gene3D" id="2.40.10.340">
    <property type="entry name" value="Rod shape-determining protein MreC, domain 1"/>
    <property type="match status" value="1"/>
</dbReference>
<dbReference type="InterPro" id="IPR042175">
    <property type="entry name" value="Cell/Rod_MreC_2"/>
</dbReference>
<reference evidence="7 8" key="1">
    <citation type="journal article" date="2007" name="Photosyn. Res.">
        <title>Complete nucleotide sequence of the freshwater unicellular cyanobacterium Synechococcus elongatus PCC 6301 chromosome: gene content and organization.</title>
        <authorList>
            <person name="Sugita C."/>
            <person name="Ogata K."/>
            <person name="Shikata M."/>
            <person name="Jikuya H."/>
            <person name="Takano J."/>
            <person name="Furumichi M."/>
            <person name="Kanehisa M."/>
            <person name="Omata T."/>
            <person name="Sugiura M."/>
            <person name="Sugita M."/>
        </authorList>
    </citation>
    <scope>NUCLEOTIDE SEQUENCE [LARGE SCALE GENOMIC DNA]</scope>
    <source>
        <strain evidence="8">ATCC 27144 / PCC 6301 / SAUG 1402/1</strain>
    </source>
</reference>
<organism evidence="7 8">
    <name type="scientific">Synechococcus sp. (strain ATCC 27144 / PCC 6301 / SAUG 1402/1)</name>
    <name type="common">Anacystis nidulans</name>
    <dbReference type="NCBI Taxonomy" id="269084"/>
    <lineage>
        <taxon>Bacteria</taxon>
        <taxon>Bacillati</taxon>
        <taxon>Cyanobacteriota</taxon>
        <taxon>Cyanophyceae</taxon>
        <taxon>Synechococcales</taxon>
        <taxon>Synechococcaceae</taxon>
        <taxon>Synechococcus</taxon>
    </lineage>
</organism>
<dbReference type="GO" id="GO:0005886">
    <property type="term" value="C:plasma membrane"/>
    <property type="evidence" value="ECO:0007669"/>
    <property type="project" value="TreeGrafter"/>
</dbReference>
<feature type="transmembrane region" description="Helical" evidence="5">
    <location>
        <begin position="12"/>
        <end position="28"/>
    </location>
</feature>
<evidence type="ECO:0000313" key="8">
    <source>
        <dbReference type="Proteomes" id="UP000001175"/>
    </source>
</evidence>
<dbReference type="PANTHER" id="PTHR34138:SF1">
    <property type="entry name" value="CELL SHAPE-DETERMINING PROTEIN MREC"/>
    <property type="match status" value="1"/>
</dbReference>
<evidence type="ECO:0000313" key="7">
    <source>
        <dbReference type="EMBL" id="BAD79403.1"/>
    </source>
</evidence>
<evidence type="ECO:0000259" key="6">
    <source>
        <dbReference type="Pfam" id="PF04085"/>
    </source>
</evidence>
<comment type="similarity">
    <text evidence="1">Belongs to the MreC family.</text>
</comment>
<dbReference type="NCBIfam" id="TIGR00219">
    <property type="entry name" value="mreC"/>
    <property type="match status" value="1"/>
</dbReference>
<dbReference type="NCBIfam" id="NF010527">
    <property type="entry name" value="PRK13922.6-2"/>
    <property type="match status" value="1"/>
</dbReference>
<dbReference type="GeneID" id="72429115"/>
<gene>
    <name evidence="7" type="ordered locus">syc1213_d</name>
</gene>
<dbReference type="InterPro" id="IPR042177">
    <property type="entry name" value="Cell/Rod_1"/>
</dbReference>
<protein>
    <recommendedName>
        <fullName evidence="2">Cell shape-determining protein MreC</fullName>
    </recommendedName>
    <alternativeName>
        <fullName evidence="4">Cell shape protein MreC</fullName>
    </alternativeName>
</protein>